<evidence type="ECO:0000313" key="2">
    <source>
        <dbReference type="EMBL" id="KXA91195.1"/>
    </source>
</evidence>
<proteinExistence type="predicted"/>
<organism evidence="2 3">
    <name type="scientific">candidate division MSBL1 archaeon SCGC-AAA259A05</name>
    <dbReference type="NCBI Taxonomy" id="1698259"/>
    <lineage>
        <taxon>Archaea</taxon>
        <taxon>Methanobacteriati</taxon>
        <taxon>Methanobacteriota</taxon>
        <taxon>candidate division MSBL1</taxon>
    </lineage>
</organism>
<dbReference type="InterPro" id="IPR007404">
    <property type="entry name" value="YdjM-like"/>
</dbReference>
<dbReference type="AlphaFoldDB" id="A0A133UAI9"/>
<name>A0A133UAI9_9EURY</name>
<keyword evidence="3" id="KW-1185">Reference proteome</keyword>
<feature type="transmembrane region" description="Helical" evidence="1">
    <location>
        <begin position="146"/>
        <end position="167"/>
    </location>
</feature>
<sequence>MSKVEALLHFTVVLAATLGIGVEPEVALVLSTIALLPDIDVFFGLHRMYTHSALLMLLAGGPTTAILSFFGLGRLGLMGLSLALSHPLIDSFGGYTLLLWPALRKPLRFDFSLKLIGRSPLEVSSEGGGRTKDEIQNPDHLEGPLVTGRGVIISILILVPPILKILIA</sequence>
<dbReference type="EMBL" id="LHXJ01000017">
    <property type="protein sequence ID" value="KXA91195.1"/>
    <property type="molecule type" value="Genomic_DNA"/>
</dbReference>
<evidence type="ECO:0000313" key="3">
    <source>
        <dbReference type="Proteomes" id="UP000070163"/>
    </source>
</evidence>
<reference evidence="2 3" key="1">
    <citation type="journal article" date="2016" name="Sci. Rep.">
        <title>Metabolic traits of an uncultured archaeal lineage -MSBL1- from brine pools of the Red Sea.</title>
        <authorList>
            <person name="Mwirichia R."/>
            <person name="Alam I."/>
            <person name="Rashid M."/>
            <person name="Vinu M."/>
            <person name="Ba-Alawi W."/>
            <person name="Anthony Kamau A."/>
            <person name="Kamanda Ngugi D."/>
            <person name="Goker M."/>
            <person name="Klenk H.P."/>
            <person name="Bajic V."/>
            <person name="Stingl U."/>
        </authorList>
    </citation>
    <scope>NUCLEOTIDE SEQUENCE [LARGE SCALE GENOMIC DNA]</scope>
    <source>
        <strain evidence="2">SCGC-AAA259A05</strain>
    </source>
</reference>
<feature type="transmembrane region" description="Helical" evidence="1">
    <location>
        <begin position="48"/>
        <end position="70"/>
    </location>
</feature>
<comment type="caution">
    <text evidence="2">The sequence shown here is derived from an EMBL/GenBank/DDBJ whole genome shotgun (WGS) entry which is preliminary data.</text>
</comment>
<accession>A0A133UAI9</accession>
<dbReference type="Proteomes" id="UP000070163">
    <property type="component" value="Unassembled WGS sequence"/>
</dbReference>
<protein>
    <recommendedName>
        <fullName evidence="4">Metal-dependent hydrolase</fullName>
    </recommendedName>
</protein>
<keyword evidence="1" id="KW-0472">Membrane</keyword>
<keyword evidence="1" id="KW-0812">Transmembrane</keyword>
<evidence type="ECO:0008006" key="4">
    <source>
        <dbReference type="Google" id="ProtNLM"/>
    </source>
</evidence>
<dbReference type="Pfam" id="PF04307">
    <property type="entry name" value="YdjM"/>
    <property type="match status" value="1"/>
</dbReference>
<feature type="transmembrane region" description="Helical" evidence="1">
    <location>
        <begin position="82"/>
        <end position="103"/>
    </location>
</feature>
<evidence type="ECO:0000256" key="1">
    <source>
        <dbReference type="SAM" id="Phobius"/>
    </source>
</evidence>
<feature type="transmembrane region" description="Helical" evidence="1">
    <location>
        <begin position="12"/>
        <end position="36"/>
    </location>
</feature>
<keyword evidence="1" id="KW-1133">Transmembrane helix</keyword>
<gene>
    <name evidence="2" type="ORF">AKJ57_02065</name>
</gene>